<dbReference type="AlphaFoldDB" id="A0A7Y6EE35"/>
<dbReference type="Gene3D" id="3.40.50.10540">
    <property type="entry name" value="Crotonobetainyl-coa:carnitine coa-transferase, domain 1"/>
    <property type="match status" value="1"/>
</dbReference>
<dbReference type="EMBL" id="JABMCH010000048">
    <property type="protein sequence ID" value="NUU45829.1"/>
    <property type="molecule type" value="Genomic_DNA"/>
</dbReference>
<dbReference type="InterPro" id="IPR023606">
    <property type="entry name" value="CoA-Trfase_III_dom_1_sf"/>
</dbReference>
<keyword evidence="1 2" id="KW-0808">Transferase</keyword>
<accession>A0A7Y6EE35</accession>
<comment type="caution">
    <text evidence="2">The sequence shown here is derived from an EMBL/GenBank/DDBJ whole genome shotgun (WGS) entry which is preliminary data.</text>
</comment>
<dbReference type="PANTHER" id="PTHR48207:SF4">
    <property type="entry name" value="BLL6097 PROTEIN"/>
    <property type="match status" value="1"/>
</dbReference>
<gene>
    <name evidence="2" type="ORF">HP438_02405</name>
</gene>
<protein>
    <submittedName>
        <fullName evidence="2">CoA transferase</fullName>
    </submittedName>
</protein>
<dbReference type="Gene3D" id="3.30.1540.10">
    <property type="entry name" value="formyl-coa transferase, domain 3"/>
    <property type="match status" value="1"/>
</dbReference>
<dbReference type="Pfam" id="PF02515">
    <property type="entry name" value="CoA_transf_3"/>
    <property type="match status" value="1"/>
</dbReference>
<name>A0A7Y6EE35_9SPHN</name>
<dbReference type="InterPro" id="IPR044855">
    <property type="entry name" value="CoA-Trfase_III_dom3_sf"/>
</dbReference>
<evidence type="ECO:0000313" key="2">
    <source>
        <dbReference type="EMBL" id="NUU45829.1"/>
    </source>
</evidence>
<organism evidence="2 3">
    <name type="scientific">Sphingomonas zeae</name>
    <dbReference type="NCBI Taxonomy" id="1646122"/>
    <lineage>
        <taxon>Bacteria</taxon>
        <taxon>Pseudomonadati</taxon>
        <taxon>Pseudomonadota</taxon>
        <taxon>Alphaproteobacteria</taxon>
        <taxon>Sphingomonadales</taxon>
        <taxon>Sphingomonadaceae</taxon>
        <taxon>Sphingomonas</taxon>
    </lineage>
</organism>
<dbReference type="SUPFAM" id="SSF89796">
    <property type="entry name" value="CoA-transferase family III (CaiB/BaiF)"/>
    <property type="match status" value="1"/>
</dbReference>
<dbReference type="Proteomes" id="UP000536441">
    <property type="component" value="Unassembled WGS sequence"/>
</dbReference>
<evidence type="ECO:0000256" key="1">
    <source>
        <dbReference type="ARBA" id="ARBA00022679"/>
    </source>
</evidence>
<evidence type="ECO:0000313" key="3">
    <source>
        <dbReference type="Proteomes" id="UP000536441"/>
    </source>
</evidence>
<proteinExistence type="predicted"/>
<keyword evidence="3" id="KW-1185">Reference proteome</keyword>
<dbReference type="PANTHER" id="PTHR48207">
    <property type="entry name" value="SUCCINATE--HYDROXYMETHYLGLUTARATE COA-TRANSFERASE"/>
    <property type="match status" value="1"/>
</dbReference>
<dbReference type="InterPro" id="IPR050483">
    <property type="entry name" value="CoA-transferase_III_domain"/>
</dbReference>
<dbReference type="InterPro" id="IPR003673">
    <property type="entry name" value="CoA-Trfase_fam_III"/>
</dbReference>
<reference evidence="2 3" key="1">
    <citation type="submission" date="2020-05" db="EMBL/GenBank/DDBJ databases">
        <title>Genome Sequencing of Type Strains.</title>
        <authorList>
            <person name="Lemaire J.F."/>
            <person name="Inderbitzin P."/>
            <person name="Gregorio O.A."/>
            <person name="Collins S.B."/>
            <person name="Wespe N."/>
            <person name="Knight-Connoni V."/>
        </authorList>
    </citation>
    <scope>NUCLEOTIDE SEQUENCE [LARGE SCALE GENOMIC DNA]</scope>
    <source>
        <strain evidence="2 3">DSM 100049</strain>
    </source>
</reference>
<sequence length="402" mass="43675">MSTGVPRMLEGLKVIDMTSIIFGPFCTQILADMGATVIKVETPQGDLMRRSGAYARTYGMGAAHMTLNRGKKSVVLDLKQDRDAEAMRRLIAGSDVFIHNVRGKAIERLGFGYDALTAVKRDLIYVHCTGYGSGGPYADLPAYDDVIQAASGLASLPGKVDGNPVPRYTPSTIVDKVAGLYAAYAVLAAFIHRLRTQEGQFVEVPMFETFTQFLLEEHLAGGTFEPACGPVGYRRQLEPFRQPFRTSDGYLSIVPYGDENWVKVLTLLGDAAFLDDPRVATPALRVENADVLYHRLAELTPAHSTATLQELFVAASIPAMPVRDIATIKDDPHLSATGFFRRTAHPSEGGYHAMQPPVRFGVAMPDPGHAPLLGEHTDEVLASLNMTERDMPQATPVARSAA</sequence>
<dbReference type="GO" id="GO:0008410">
    <property type="term" value="F:CoA-transferase activity"/>
    <property type="evidence" value="ECO:0007669"/>
    <property type="project" value="TreeGrafter"/>
</dbReference>